<dbReference type="Proteomes" id="UP000007150">
    <property type="component" value="Chromosome 1"/>
</dbReference>
<comment type="similarity">
    <text evidence="1 2">Belongs to the cytochrome P450 family.</text>
</comment>
<keyword evidence="2" id="KW-0349">Heme</keyword>
<accession>F6EW91</accession>
<dbReference type="STRING" id="690566.Sphch_2114"/>
<dbReference type="Pfam" id="PF00067">
    <property type="entry name" value="p450"/>
    <property type="match status" value="1"/>
</dbReference>
<dbReference type="GO" id="GO:0004497">
    <property type="term" value="F:monooxygenase activity"/>
    <property type="evidence" value="ECO:0007669"/>
    <property type="project" value="UniProtKB-KW"/>
</dbReference>
<reference evidence="3 4" key="1">
    <citation type="submission" date="2011-05" db="EMBL/GenBank/DDBJ databases">
        <title>Complete sequence of chromosome 1 of Sphingobium chlorophenolicum L-1.</title>
        <authorList>
            <consortium name="US DOE Joint Genome Institute"/>
            <person name="Lucas S."/>
            <person name="Han J."/>
            <person name="Lapidus A."/>
            <person name="Cheng J.-F."/>
            <person name="Goodwin L."/>
            <person name="Pitluck S."/>
            <person name="Peters L."/>
            <person name="Daligault H."/>
            <person name="Han C."/>
            <person name="Tapia R."/>
            <person name="Land M."/>
            <person name="Hauser L."/>
            <person name="Kyrpides N."/>
            <person name="Ivanova N."/>
            <person name="Pagani I."/>
            <person name="Turner P."/>
            <person name="Copley S."/>
            <person name="Woyke T."/>
        </authorList>
    </citation>
    <scope>NUCLEOTIDE SEQUENCE [LARGE SCALE GENOMIC DNA]</scope>
    <source>
        <strain evidence="3 4">L-1</strain>
    </source>
</reference>
<dbReference type="EMBL" id="CP002798">
    <property type="protein sequence ID" value="AEG49785.1"/>
    <property type="molecule type" value="Genomic_DNA"/>
</dbReference>
<organism evidence="3 4">
    <name type="scientific">Sphingobium chlorophenolicum L-1</name>
    <dbReference type="NCBI Taxonomy" id="690566"/>
    <lineage>
        <taxon>Bacteria</taxon>
        <taxon>Pseudomonadati</taxon>
        <taxon>Pseudomonadota</taxon>
        <taxon>Alphaproteobacteria</taxon>
        <taxon>Sphingomonadales</taxon>
        <taxon>Sphingomonadaceae</taxon>
        <taxon>Sphingobium</taxon>
    </lineage>
</organism>
<dbReference type="GO" id="GO:0005506">
    <property type="term" value="F:iron ion binding"/>
    <property type="evidence" value="ECO:0007669"/>
    <property type="project" value="InterPro"/>
</dbReference>
<dbReference type="AlphaFoldDB" id="F6EW91"/>
<dbReference type="InterPro" id="IPR001128">
    <property type="entry name" value="Cyt_P450"/>
</dbReference>
<dbReference type="KEGG" id="sch:Sphch_2114"/>
<keyword evidence="2" id="KW-0503">Monooxygenase</keyword>
<dbReference type="PANTHER" id="PTHR46696:SF6">
    <property type="entry name" value="P450, PUTATIVE (EUROFUNG)-RELATED"/>
    <property type="match status" value="1"/>
</dbReference>
<evidence type="ECO:0000256" key="1">
    <source>
        <dbReference type="ARBA" id="ARBA00010617"/>
    </source>
</evidence>
<dbReference type="InterPro" id="IPR002397">
    <property type="entry name" value="Cyt_P450_B"/>
</dbReference>
<evidence type="ECO:0000313" key="4">
    <source>
        <dbReference type="Proteomes" id="UP000007150"/>
    </source>
</evidence>
<protein>
    <submittedName>
        <fullName evidence="3">Cytochrome P450</fullName>
    </submittedName>
</protein>
<dbReference type="InterPro" id="IPR017972">
    <property type="entry name" value="Cyt_P450_CS"/>
</dbReference>
<keyword evidence="4" id="KW-1185">Reference proteome</keyword>
<sequence>MSARSMAELVESGELTLKDEEIVKCPYEAYDYLLEERPVYYDAGGDFYVVTRYDDLRAALKDTTMFNSDGASAKHRANVNPERNKKIEDLFLEQGWPRERPIGNYEGAEHKDRRMIFESFLRASKAREYDDVIEQIANSLVDGFVEDGHAEIVSQYSEMLSIKTICHLLNAPDDAIPIVKRSMDAMLANIGGIMTDEEAFENARREIDAQRYFKAMIDRLREAPEDTLLSALVNAKLPSGEMTDAQLLRHVMLDMFMAGAETSAKAITSGVLILARNPQLRAEIAADIKGKLQPFIEEVLRLEGPASQATRIAVKDVELHGVAIPKGSMVIFRLAAANRDSRKFGCPANLDIGRKNAAQHLSFGSGPHACVGAPLARRELWYGFKALLDRMEDIALAPDATVNYLPNMVFRGIDALKITFRPRADRPTPQ</sequence>
<dbReference type="SUPFAM" id="SSF48264">
    <property type="entry name" value="Cytochrome P450"/>
    <property type="match status" value="1"/>
</dbReference>
<keyword evidence="2" id="KW-0479">Metal-binding</keyword>
<dbReference type="PANTHER" id="PTHR46696">
    <property type="entry name" value="P450, PUTATIVE (EUROFUNG)-RELATED"/>
    <property type="match status" value="1"/>
</dbReference>
<keyword evidence="2" id="KW-0408">Iron</keyword>
<dbReference type="PRINTS" id="PR00359">
    <property type="entry name" value="BP450"/>
</dbReference>
<dbReference type="InterPro" id="IPR036396">
    <property type="entry name" value="Cyt_P450_sf"/>
</dbReference>
<dbReference type="HOGENOM" id="CLU_033716_0_2_5"/>
<dbReference type="PROSITE" id="PS00086">
    <property type="entry name" value="CYTOCHROME_P450"/>
    <property type="match status" value="1"/>
</dbReference>
<dbReference type="GO" id="GO:0016705">
    <property type="term" value="F:oxidoreductase activity, acting on paired donors, with incorporation or reduction of molecular oxygen"/>
    <property type="evidence" value="ECO:0007669"/>
    <property type="project" value="InterPro"/>
</dbReference>
<gene>
    <name evidence="3" type="ORF">Sphch_2114</name>
</gene>
<keyword evidence="2" id="KW-0560">Oxidoreductase</keyword>
<proteinExistence type="inferred from homology"/>
<evidence type="ECO:0000256" key="2">
    <source>
        <dbReference type="RuleBase" id="RU000461"/>
    </source>
</evidence>
<name>F6EW91_SPHCR</name>
<dbReference type="PRINTS" id="PR00385">
    <property type="entry name" value="P450"/>
</dbReference>
<evidence type="ECO:0000313" key="3">
    <source>
        <dbReference type="EMBL" id="AEG49785.1"/>
    </source>
</evidence>
<dbReference type="Gene3D" id="1.10.630.10">
    <property type="entry name" value="Cytochrome P450"/>
    <property type="match status" value="1"/>
</dbReference>
<dbReference type="GO" id="GO:0020037">
    <property type="term" value="F:heme binding"/>
    <property type="evidence" value="ECO:0007669"/>
    <property type="project" value="InterPro"/>
</dbReference>